<dbReference type="NCBIfam" id="TIGR03623">
    <property type="entry name" value="probable DNA repair protein"/>
    <property type="match status" value="1"/>
</dbReference>
<comment type="caution">
    <text evidence="2">The sequence shown here is derived from an EMBL/GenBank/DDBJ whole genome shotgun (WGS) entry which is preliminary data.</text>
</comment>
<organism evidence="2 3">
    <name type="scientific">Marinimicrobium koreense</name>
    <dbReference type="NCBI Taxonomy" id="306545"/>
    <lineage>
        <taxon>Bacteria</taxon>
        <taxon>Pseudomonadati</taxon>
        <taxon>Pseudomonadota</taxon>
        <taxon>Gammaproteobacteria</taxon>
        <taxon>Cellvibrionales</taxon>
        <taxon>Cellvibrionaceae</taxon>
        <taxon>Marinimicrobium</taxon>
    </lineage>
</organism>
<dbReference type="InterPro" id="IPR019925">
    <property type="entry name" value="DNA_repair_protein_predicted"/>
</dbReference>
<dbReference type="AlphaFoldDB" id="A0A3N1NZY6"/>
<dbReference type="OrthoDB" id="9761147at2"/>
<dbReference type="InterPro" id="IPR011604">
    <property type="entry name" value="PDDEXK-like_dom_sf"/>
</dbReference>
<dbReference type="InterPro" id="IPR038726">
    <property type="entry name" value="PDDEXK_AddAB-type"/>
</dbReference>
<name>A0A3N1NZY6_9GAMM</name>
<dbReference type="SUPFAM" id="SSF52540">
    <property type="entry name" value="P-loop containing nucleoside triphosphate hydrolases"/>
    <property type="match status" value="1"/>
</dbReference>
<dbReference type="EMBL" id="RJUK01000001">
    <property type="protein sequence ID" value="ROQ20000.1"/>
    <property type="molecule type" value="Genomic_DNA"/>
</dbReference>
<dbReference type="Gene3D" id="3.90.320.10">
    <property type="match status" value="1"/>
</dbReference>
<protein>
    <submittedName>
        <fullName evidence="2">Putative DNA repair protein</fullName>
    </submittedName>
</protein>
<reference evidence="2 3" key="1">
    <citation type="submission" date="2018-11" db="EMBL/GenBank/DDBJ databases">
        <title>Genomic Encyclopedia of Type Strains, Phase IV (KMG-IV): sequencing the most valuable type-strain genomes for metagenomic binning, comparative biology and taxonomic classification.</title>
        <authorList>
            <person name="Goeker M."/>
        </authorList>
    </citation>
    <scope>NUCLEOTIDE SEQUENCE [LARGE SCALE GENOMIC DNA]</scope>
    <source>
        <strain evidence="2 3">DSM 16974</strain>
    </source>
</reference>
<dbReference type="Pfam" id="PF12705">
    <property type="entry name" value="PDDEXK_1"/>
    <property type="match status" value="1"/>
</dbReference>
<evidence type="ECO:0000259" key="1">
    <source>
        <dbReference type="Pfam" id="PF12705"/>
    </source>
</evidence>
<keyword evidence="3" id="KW-1185">Reference proteome</keyword>
<proteinExistence type="predicted"/>
<gene>
    <name evidence="2" type="ORF">EDC38_0591</name>
</gene>
<evidence type="ECO:0000313" key="3">
    <source>
        <dbReference type="Proteomes" id="UP000273643"/>
    </source>
</evidence>
<feature type="domain" description="PD-(D/E)XK endonuclease-like" evidence="1">
    <location>
        <begin position="639"/>
        <end position="876"/>
    </location>
</feature>
<dbReference type="RefSeq" id="WP_123637252.1">
    <property type="nucleotide sequence ID" value="NZ_RJUK01000001.1"/>
</dbReference>
<sequence length="909" mass="102161">MATSLFDLGPLLPALDGGEPIITANDRLRRHLLKAWSHYQREQGKKAWAAPRVWPLNRWLDEQWQTLVSRGYPGCDRALASRHQRQWVWEQVIGQSDEAQTLLQADPLAQQADSALRALTLWEVAPDTLRQDPYLNGNSRSFLRWAEHFEQRLASRRLMTPEAGQQIVAQAYETGALKPEPRLWLLGFDDLPPLHQRILEAAALERVALSPKGTRDNHLHRVAAPDADTELRAAALWSLRQLQASPEVVIGIIVPDLGQRRDQVERIFAEVFEPTVPLPGTPRYTLPFNFSAGVPLGTTPLIYAALNLLGLLRDQWPLNEVCQLLQNPFWGEPDTETVLRAQWVTRLREQGKFELTGSDLRFHGQVITDWLSEAQASPALSPDTTAQAPTLNRRLQLLDEQRRRMPRSTSARQWAQLFRQQLDTLGWPGPRRLDSQEFQQLGLWHELLETFAALEATGADLSLTQALSQLNQLAQQTPFQAQTPDSPIQILGALEGAGLRFSHCWVLGLHQRQWPPVPAPNPLLPLELQRDRQMPHASAERELHFARSLTDHYRQCAEQVVFSAPHSDDQGDLSPSPLIRALPETPLAELVPEPISARQAFEAILEEARELTPVHSAKGPGITAGSKAPGGSSLFKHQAACPFNAFAQLRLGAQLPDAPVLGLSAAERGTVLHGVLATVWKTLRDSSQLHAIEEEALNDLISRTCEQTLAPIRQRRPRELGPEYCALEQERLSRMVQRWLMLEKQRPPFRVVATEQRRLIEFNGLNLTLFIDRIDELENGERLLIDYKTGADLNANQWQGPRPDEPQLPLYAVTEEDPVSGIAFAQLNPKALQWIGLGALSTPPPGVKPSEDWDAQRAEWREVLSDLARTFMAGDARVDFKDAKAQRYSGQLVPLNRVLEADTIARFIL</sequence>
<dbReference type="Proteomes" id="UP000273643">
    <property type="component" value="Unassembled WGS sequence"/>
</dbReference>
<dbReference type="InterPro" id="IPR027417">
    <property type="entry name" value="P-loop_NTPase"/>
</dbReference>
<accession>A0A3N1NZY6</accession>
<evidence type="ECO:0000313" key="2">
    <source>
        <dbReference type="EMBL" id="ROQ20000.1"/>
    </source>
</evidence>